<evidence type="ECO:0000256" key="10">
    <source>
        <dbReference type="RuleBase" id="RU361207"/>
    </source>
</evidence>
<comment type="caution">
    <text evidence="11">The sequence shown here is derived from an EMBL/GenBank/DDBJ whole genome shotgun (WGS) entry which is preliminary data.</text>
</comment>
<evidence type="ECO:0000256" key="8">
    <source>
        <dbReference type="ARBA" id="ARBA00031423"/>
    </source>
</evidence>
<dbReference type="NCBIfam" id="TIGR00217">
    <property type="entry name" value="malQ"/>
    <property type="match status" value="1"/>
</dbReference>
<dbReference type="InterPro" id="IPR003385">
    <property type="entry name" value="Glyco_hydro_77"/>
</dbReference>
<dbReference type="EMBL" id="JAGIYY010000008">
    <property type="protein sequence ID" value="MBP0440592.1"/>
    <property type="molecule type" value="Genomic_DNA"/>
</dbReference>
<evidence type="ECO:0000256" key="6">
    <source>
        <dbReference type="ARBA" id="ARBA00022679"/>
    </source>
</evidence>
<evidence type="ECO:0000256" key="3">
    <source>
        <dbReference type="ARBA" id="ARBA00012560"/>
    </source>
</evidence>
<comment type="similarity">
    <text evidence="2 10">Belongs to the disproportionating enzyme family.</text>
</comment>
<keyword evidence="7 10" id="KW-0119">Carbohydrate metabolism</keyword>
<evidence type="ECO:0000256" key="1">
    <source>
        <dbReference type="ARBA" id="ARBA00000439"/>
    </source>
</evidence>
<accession>A0A8J7R988</accession>
<keyword evidence="6 10" id="KW-0808">Transferase</keyword>
<evidence type="ECO:0000313" key="11">
    <source>
        <dbReference type="EMBL" id="MBP0440592.1"/>
    </source>
</evidence>
<dbReference type="InterPro" id="IPR017853">
    <property type="entry name" value="GH"/>
</dbReference>
<dbReference type="RefSeq" id="WP_209336619.1">
    <property type="nucleotide sequence ID" value="NZ_JAGIYY010000008.1"/>
</dbReference>
<evidence type="ECO:0000256" key="2">
    <source>
        <dbReference type="ARBA" id="ARBA00005684"/>
    </source>
</evidence>
<dbReference type="EC" id="2.4.1.25" evidence="3 10"/>
<reference evidence="11" key="1">
    <citation type="submission" date="2021-03" db="EMBL/GenBank/DDBJ databases">
        <title>Genome sequencing and assembly of Tianweitania sediminis.</title>
        <authorList>
            <person name="Chhetri G."/>
        </authorList>
    </citation>
    <scope>NUCLEOTIDE SEQUENCE</scope>
    <source>
        <strain evidence="11">Z8</strain>
    </source>
</reference>
<dbReference type="Proteomes" id="UP000666240">
    <property type="component" value="Unassembled WGS sequence"/>
</dbReference>
<dbReference type="AlphaFoldDB" id="A0A8J7R988"/>
<dbReference type="GO" id="GO:0004134">
    <property type="term" value="F:4-alpha-glucanotransferase activity"/>
    <property type="evidence" value="ECO:0007669"/>
    <property type="project" value="UniProtKB-EC"/>
</dbReference>
<dbReference type="PANTHER" id="PTHR32438:SF5">
    <property type="entry name" value="4-ALPHA-GLUCANOTRANSFERASE DPE1, CHLOROPLASTIC_AMYLOPLASTIC"/>
    <property type="match status" value="1"/>
</dbReference>
<dbReference type="GO" id="GO:0005975">
    <property type="term" value="P:carbohydrate metabolic process"/>
    <property type="evidence" value="ECO:0007669"/>
    <property type="project" value="InterPro"/>
</dbReference>
<evidence type="ECO:0000256" key="7">
    <source>
        <dbReference type="ARBA" id="ARBA00023277"/>
    </source>
</evidence>
<dbReference type="PANTHER" id="PTHR32438">
    <property type="entry name" value="4-ALPHA-GLUCANOTRANSFERASE DPE1, CHLOROPLASTIC/AMYLOPLASTIC"/>
    <property type="match status" value="1"/>
</dbReference>
<sequence>MTKTTSLDELARLQGIGLQHNAPDGKVLDISDDTKRAILTALGLACADESQVEESLAASRSIEPPVMHAVPGRACALPDWLQERPTWGISLMLYELRSGRNWGIGDFADLAAVAQIAALAGAEFVGVNPLHAQFLSDPARCSPFSPSNRLFLNPLYIAVDRVPGFEQGDSDPAAIEQLRATDTVDYAGVTAAKLHALRRIWERWQGEWPNQGGYANEAFEAFRHEGGDALRGHALFEALSASMVAAGHGAGWKSWPGSFQDVGSQAVAAFEQEEHERVAFHIWLQWLADLQLAEAAKAARDAGMRIGLYLDFAVGESPDGSATWSTPDLVLPGMTIGAPPDFFTAEGQEWGLAPPSPTTMRRTGFEQYRNTMQALTRHAGALRIDHAMALWQLFLVPGGGKASDGAYLHYPIEDMLRILTDVSQKNGTVIIGEDLGYVPDGFRDVMQASQILSYRILYFEQNEKGFVTPADYPRLALACLSTHDLPTLRGWWDGDDVDLRLKHGLIDETAAEQQREERARSRKQLVESLVQLDLLAAEDREGARQAAEISASQLPDAVMVATHRMVARTPSLLAGVRLADLTGEEKPTNLPGTVDDYPNWRLKNSTPVDGLTEAPFFKSICAAMRTERPKS</sequence>
<keyword evidence="5 10" id="KW-0328">Glycosyltransferase</keyword>
<protein>
    <recommendedName>
        <fullName evidence="4 10">4-alpha-glucanotransferase</fullName>
        <ecNumber evidence="3 10">2.4.1.25</ecNumber>
    </recommendedName>
    <alternativeName>
        <fullName evidence="8 10">Amylomaltase</fullName>
    </alternativeName>
    <alternativeName>
        <fullName evidence="9 10">Disproportionating enzyme</fullName>
    </alternativeName>
</protein>
<proteinExistence type="inferred from homology"/>
<comment type="catalytic activity">
    <reaction evidence="1 10">
        <text>Transfers a segment of a (1-&gt;4)-alpha-D-glucan to a new position in an acceptor, which may be glucose or a (1-&gt;4)-alpha-D-glucan.</text>
        <dbReference type="EC" id="2.4.1.25"/>
    </reaction>
</comment>
<dbReference type="Gene3D" id="3.20.20.80">
    <property type="entry name" value="Glycosidases"/>
    <property type="match status" value="1"/>
</dbReference>
<organism evidence="11 12">
    <name type="scientific">Tianweitania sediminis</name>
    <dbReference type="NCBI Taxonomy" id="1502156"/>
    <lineage>
        <taxon>Bacteria</taxon>
        <taxon>Pseudomonadati</taxon>
        <taxon>Pseudomonadota</taxon>
        <taxon>Alphaproteobacteria</taxon>
        <taxon>Hyphomicrobiales</taxon>
        <taxon>Phyllobacteriaceae</taxon>
        <taxon>Tianweitania</taxon>
    </lineage>
</organism>
<evidence type="ECO:0000313" key="12">
    <source>
        <dbReference type="Proteomes" id="UP000666240"/>
    </source>
</evidence>
<evidence type="ECO:0000256" key="4">
    <source>
        <dbReference type="ARBA" id="ARBA00020295"/>
    </source>
</evidence>
<evidence type="ECO:0000256" key="5">
    <source>
        <dbReference type="ARBA" id="ARBA00022676"/>
    </source>
</evidence>
<gene>
    <name evidence="11" type="primary">malQ</name>
    <name evidence="11" type="ORF">J5Y06_18235</name>
</gene>
<dbReference type="Pfam" id="PF02446">
    <property type="entry name" value="Glyco_hydro_77"/>
    <property type="match status" value="1"/>
</dbReference>
<keyword evidence="12" id="KW-1185">Reference proteome</keyword>
<name>A0A8J7R988_9HYPH</name>
<evidence type="ECO:0000256" key="9">
    <source>
        <dbReference type="ARBA" id="ARBA00031501"/>
    </source>
</evidence>
<dbReference type="SUPFAM" id="SSF51445">
    <property type="entry name" value="(Trans)glycosidases"/>
    <property type="match status" value="1"/>
</dbReference>